<evidence type="ECO:0000313" key="2">
    <source>
        <dbReference type="Proteomes" id="UP000178859"/>
    </source>
</evidence>
<protein>
    <recommendedName>
        <fullName evidence="3">DUF4258 domain-containing protein</fullName>
    </recommendedName>
</protein>
<gene>
    <name evidence="1" type="ORF">A3I48_03935</name>
</gene>
<reference evidence="1 2" key="1">
    <citation type="journal article" date="2016" name="Nat. Commun.">
        <title>Thousands of microbial genomes shed light on interconnected biogeochemical processes in an aquifer system.</title>
        <authorList>
            <person name="Anantharaman K."/>
            <person name="Brown C.T."/>
            <person name="Hug L.A."/>
            <person name="Sharon I."/>
            <person name="Castelle C.J."/>
            <person name="Probst A.J."/>
            <person name="Thomas B.C."/>
            <person name="Singh A."/>
            <person name="Wilkins M.J."/>
            <person name="Karaoz U."/>
            <person name="Brodie E.L."/>
            <person name="Williams K.H."/>
            <person name="Hubbard S.S."/>
            <person name="Banfield J.F."/>
        </authorList>
    </citation>
    <scope>NUCLEOTIDE SEQUENCE [LARGE SCALE GENOMIC DNA]</scope>
</reference>
<dbReference type="EMBL" id="MFDT01000008">
    <property type="protein sequence ID" value="OGE65022.1"/>
    <property type="molecule type" value="Genomic_DNA"/>
</dbReference>
<dbReference type="AlphaFoldDB" id="A0A1F5MI40"/>
<dbReference type="Proteomes" id="UP000178859">
    <property type="component" value="Unassembled WGS sequence"/>
</dbReference>
<evidence type="ECO:0000313" key="1">
    <source>
        <dbReference type="EMBL" id="OGE65022.1"/>
    </source>
</evidence>
<evidence type="ECO:0008006" key="3">
    <source>
        <dbReference type="Google" id="ProtNLM"/>
    </source>
</evidence>
<name>A0A1F5MI40_9BACT</name>
<accession>A0A1F5MI40</accession>
<organism evidence="1 2">
    <name type="scientific">Candidatus Daviesbacteria bacterium RIFCSPLOWO2_02_FULL_36_7</name>
    <dbReference type="NCBI Taxonomy" id="1797792"/>
    <lineage>
        <taxon>Bacteria</taxon>
        <taxon>Candidatus Daviesiibacteriota</taxon>
    </lineage>
</organism>
<proteinExistence type="predicted"/>
<comment type="caution">
    <text evidence="1">The sequence shown here is derived from an EMBL/GenBank/DDBJ whole genome shotgun (WGS) entry which is preliminary data.</text>
</comment>
<sequence length="116" mass="13581">MFVNFRIVYNFNVELEIEFKVKSKLGKLISTTRGYWKIITEIKHPTIKGKQKLVMQALVDSGIIKRSSKDRDVYLYYHKLADKFLCVVTKHENGTGFLITAYFTSRIKEGDIVWTK</sequence>